<accession>A0AAN9B842</accession>
<dbReference type="AlphaFoldDB" id="A0AAN9B842"/>
<protein>
    <recommendedName>
        <fullName evidence="4">B box-type domain-containing protein</fullName>
    </recommendedName>
</protein>
<dbReference type="InterPro" id="IPR000315">
    <property type="entry name" value="Znf_B-box"/>
</dbReference>
<dbReference type="Proteomes" id="UP001374579">
    <property type="component" value="Unassembled WGS sequence"/>
</dbReference>
<dbReference type="PANTHER" id="PTHR25462">
    <property type="entry name" value="BONUS, ISOFORM C-RELATED"/>
    <property type="match status" value="1"/>
</dbReference>
<evidence type="ECO:0000256" key="3">
    <source>
        <dbReference type="SAM" id="MobiDB-lite"/>
    </source>
</evidence>
<sequence length="549" mass="61094">MGEVLCDDHPEERLRFLCVPCDVLICRDCKLTDHEGHKSIDVNKATTGLKDKLEDHRGRLEERLKVLVRVNREVEEDKEAASQAQRRLRTRIKNRSAMLTSWIKDAEQAALDSLKNVSLKVDANLSSTTSDLDRRRDEMKEMIDSINEIVSNIARSPGSSSDSVTALRLERDMRTGRGKGENLERLTESLPNYSVLSTLHGVSDALTEVMVLRFIGTPLYTQMTKTTPKVALSPLFRCCSVPGACVNAVCPMADGTVWVAHDLVEGDSTEQRVALYTSDGLVLREQTIRGRANVARAFEAWVYVVGATQKKVMSVQETRDAISEKDGSDRRKKQGQPRQKFTHAALSKLHARFSIKTVKTTSTSSEKEESQDDAMICKIEARSLPSLWIVSETFFPVKALHPLALDADSTGEFFAVLVVEPAIKLYHPSHPNAIANYSPSGENFSPADVCFYVLNGVEVLLVADWFNSAIHVLDHKNKLRFQGYLGAGCPLLSQPTAMTTDDHNRLWVGCKGGHVLMCMSAELDSADEGEEEESPPEVPPKRIDETYMF</sequence>
<dbReference type="EMBL" id="JBAMIC010000011">
    <property type="protein sequence ID" value="KAK7100424.1"/>
    <property type="molecule type" value="Genomic_DNA"/>
</dbReference>
<dbReference type="PROSITE" id="PS50119">
    <property type="entry name" value="ZF_BBOX"/>
    <property type="match status" value="1"/>
</dbReference>
<keyword evidence="6" id="KW-1185">Reference proteome</keyword>
<feature type="domain" description="B box-type" evidence="4">
    <location>
        <begin position="1"/>
        <end position="42"/>
    </location>
</feature>
<dbReference type="Gene3D" id="3.30.160.60">
    <property type="entry name" value="Classic Zinc Finger"/>
    <property type="match status" value="1"/>
</dbReference>
<proteinExistence type="predicted"/>
<dbReference type="InterPro" id="IPR047153">
    <property type="entry name" value="TRIM45/56/19-like"/>
</dbReference>
<feature type="coiled-coil region" evidence="2">
    <location>
        <begin position="50"/>
        <end position="91"/>
    </location>
</feature>
<keyword evidence="2" id="KW-0175">Coiled coil</keyword>
<dbReference type="PANTHER" id="PTHR25462:SF296">
    <property type="entry name" value="MEIOTIC P26, ISOFORM F"/>
    <property type="match status" value="1"/>
</dbReference>
<organism evidence="5 6">
    <name type="scientific">Littorina saxatilis</name>
    <dbReference type="NCBI Taxonomy" id="31220"/>
    <lineage>
        <taxon>Eukaryota</taxon>
        <taxon>Metazoa</taxon>
        <taxon>Spiralia</taxon>
        <taxon>Lophotrochozoa</taxon>
        <taxon>Mollusca</taxon>
        <taxon>Gastropoda</taxon>
        <taxon>Caenogastropoda</taxon>
        <taxon>Littorinimorpha</taxon>
        <taxon>Littorinoidea</taxon>
        <taxon>Littorinidae</taxon>
        <taxon>Littorina</taxon>
    </lineage>
</organism>
<comment type="caution">
    <text evidence="5">The sequence shown here is derived from an EMBL/GenBank/DDBJ whole genome shotgun (WGS) entry which is preliminary data.</text>
</comment>
<dbReference type="SUPFAM" id="SSF101898">
    <property type="entry name" value="NHL repeat"/>
    <property type="match status" value="1"/>
</dbReference>
<feature type="region of interest" description="Disordered" evidence="3">
    <location>
        <begin position="524"/>
        <end position="549"/>
    </location>
</feature>
<keyword evidence="1" id="KW-0479">Metal-binding</keyword>
<dbReference type="Pfam" id="PF00643">
    <property type="entry name" value="zf-B_box"/>
    <property type="match status" value="1"/>
</dbReference>
<evidence type="ECO:0000256" key="1">
    <source>
        <dbReference type="PROSITE-ProRule" id="PRU00024"/>
    </source>
</evidence>
<evidence type="ECO:0000313" key="5">
    <source>
        <dbReference type="EMBL" id="KAK7100424.1"/>
    </source>
</evidence>
<feature type="compositionally biased region" description="Acidic residues" evidence="3">
    <location>
        <begin position="524"/>
        <end position="535"/>
    </location>
</feature>
<dbReference type="SUPFAM" id="SSF57845">
    <property type="entry name" value="B-box zinc-binding domain"/>
    <property type="match status" value="1"/>
</dbReference>
<keyword evidence="1" id="KW-0862">Zinc</keyword>
<feature type="compositionally biased region" description="Basic and acidic residues" evidence="3">
    <location>
        <begin position="318"/>
        <end position="329"/>
    </location>
</feature>
<keyword evidence="1" id="KW-0863">Zinc-finger</keyword>
<evidence type="ECO:0000313" key="6">
    <source>
        <dbReference type="Proteomes" id="UP001374579"/>
    </source>
</evidence>
<gene>
    <name evidence="5" type="ORF">V1264_023384</name>
</gene>
<reference evidence="5 6" key="1">
    <citation type="submission" date="2024-02" db="EMBL/GenBank/DDBJ databases">
        <title>Chromosome-scale genome assembly of the rough periwinkle Littorina saxatilis.</title>
        <authorList>
            <person name="De Jode A."/>
            <person name="Faria R."/>
            <person name="Formenti G."/>
            <person name="Sims Y."/>
            <person name="Smith T.P."/>
            <person name="Tracey A."/>
            <person name="Wood J.M.D."/>
            <person name="Zagrodzka Z.B."/>
            <person name="Johannesson K."/>
            <person name="Butlin R.K."/>
            <person name="Leder E.H."/>
        </authorList>
    </citation>
    <scope>NUCLEOTIDE SEQUENCE [LARGE SCALE GENOMIC DNA]</scope>
    <source>
        <strain evidence="5">Snail1</strain>
        <tissue evidence="5">Muscle</tissue>
    </source>
</reference>
<dbReference type="GO" id="GO:0008270">
    <property type="term" value="F:zinc ion binding"/>
    <property type="evidence" value="ECO:0007669"/>
    <property type="project" value="UniProtKB-KW"/>
</dbReference>
<dbReference type="SMART" id="SM00336">
    <property type="entry name" value="BBOX"/>
    <property type="match status" value="1"/>
</dbReference>
<evidence type="ECO:0000256" key="2">
    <source>
        <dbReference type="SAM" id="Coils"/>
    </source>
</evidence>
<feature type="compositionally biased region" description="Basic and acidic residues" evidence="3">
    <location>
        <begin position="539"/>
        <end position="549"/>
    </location>
</feature>
<evidence type="ECO:0000259" key="4">
    <source>
        <dbReference type="PROSITE" id="PS50119"/>
    </source>
</evidence>
<name>A0AAN9B842_9CAEN</name>
<feature type="region of interest" description="Disordered" evidence="3">
    <location>
        <begin position="318"/>
        <end position="341"/>
    </location>
</feature>